<dbReference type="GO" id="GO:0046677">
    <property type="term" value="P:response to antibiotic"/>
    <property type="evidence" value="ECO:0007669"/>
    <property type="project" value="InterPro"/>
</dbReference>
<keyword evidence="4 5" id="KW-0503">Monooxygenase</keyword>
<dbReference type="EMBL" id="MTSE01000015">
    <property type="protein sequence ID" value="OUJ71669.1"/>
    <property type="molecule type" value="Genomic_DNA"/>
</dbReference>
<keyword evidence="8" id="KW-1185">Reference proteome</keyword>
<keyword evidence="1 5" id="KW-0285">Flavoprotein</keyword>
<dbReference type="AlphaFoldDB" id="A0A243W8N2"/>
<dbReference type="GO" id="GO:0004497">
    <property type="term" value="F:monooxygenase activity"/>
    <property type="evidence" value="ECO:0007669"/>
    <property type="project" value="UniProtKB-UniRule"/>
</dbReference>
<dbReference type="HAMAP" id="MF_00845">
    <property type="entry name" value="TetX_monooxygenase"/>
    <property type="match status" value="1"/>
</dbReference>
<dbReference type="Proteomes" id="UP000194873">
    <property type="component" value="Unassembled WGS sequence"/>
</dbReference>
<comment type="domain">
    <text evidence="5">Consists of an N-terminal FAD-binding domain with a Rossman fold and a C-terminal substrate-binding domain.</text>
</comment>
<protein>
    <recommendedName>
        <fullName evidence="5">Flavin-dependent monooxygenase</fullName>
    </recommendedName>
    <alternativeName>
        <fullName evidence="5">TetX monooxygenase</fullName>
        <shortName evidence="5">TetX</shortName>
        <ecNumber evidence="5">1.14.13.-</ecNumber>
    </alternativeName>
</protein>
<comment type="subunit">
    <text evidence="5">Monomer.</text>
</comment>
<feature type="domain" description="FAD-binding" evidence="6">
    <location>
        <begin position="8"/>
        <end position="330"/>
    </location>
</feature>
<evidence type="ECO:0000259" key="6">
    <source>
        <dbReference type="Pfam" id="PF01494"/>
    </source>
</evidence>
<feature type="binding site" evidence="5">
    <location>
        <position position="301"/>
    </location>
    <ligand>
        <name>FAD</name>
        <dbReference type="ChEBI" id="CHEBI:57692"/>
    </ligand>
</feature>
<evidence type="ECO:0000256" key="4">
    <source>
        <dbReference type="ARBA" id="ARBA00023033"/>
    </source>
</evidence>
<dbReference type="InterPro" id="IPR043683">
    <property type="entry name" value="TetX_monooxygenase"/>
</dbReference>
<dbReference type="GO" id="GO:0005737">
    <property type="term" value="C:cytoplasm"/>
    <property type="evidence" value="ECO:0007669"/>
    <property type="project" value="UniProtKB-SubCell"/>
</dbReference>
<dbReference type="Pfam" id="PF01494">
    <property type="entry name" value="FAD_binding_3"/>
    <property type="match status" value="1"/>
</dbReference>
<evidence type="ECO:0000256" key="2">
    <source>
        <dbReference type="ARBA" id="ARBA00022827"/>
    </source>
</evidence>
<gene>
    <name evidence="7" type="ORF">BXP70_21570</name>
</gene>
<comment type="function">
    <text evidence="5">An FAD-requiring monooxygenase active on some tetracycline antibiotic derivatives, which leads to their inactivation. Hydroxylates carbon 11a of tetracycline and some analogs.</text>
</comment>
<dbReference type="GO" id="GO:0071949">
    <property type="term" value="F:FAD binding"/>
    <property type="evidence" value="ECO:0007669"/>
    <property type="project" value="InterPro"/>
</dbReference>
<comment type="catalytic activity">
    <reaction evidence="5">
        <text>a tetracycline + NADPH + O2 + H(+) = an 11a-hydroxytetracycline + NADP(+) + H2O</text>
        <dbReference type="Rhea" id="RHEA:61444"/>
        <dbReference type="ChEBI" id="CHEBI:15377"/>
        <dbReference type="ChEBI" id="CHEBI:15378"/>
        <dbReference type="ChEBI" id="CHEBI:15379"/>
        <dbReference type="ChEBI" id="CHEBI:57783"/>
        <dbReference type="ChEBI" id="CHEBI:58349"/>
        <dbReference type="ChEBI" id="CHEBI:144644"/>
        <dbReference type="ChEBI" id="CHEBI:144645"/>
    </reaction>
</comment>
<proteinExistence type="inferred from homology"/>
<reference evidence="7 8" key="1">
    <citation type="submission" date="2017-01" db="EMBL/GenBank/DDBJ databases">
        <title>A new Hymenobacter.</title>
        <authorList>
            <person name="Liang Y."/>
            <person name="Feng F."/>
        </authorList>
    </citation>
    <scope>NUCLEOTIDE SEQUENCE [LARGE SCALE GENOMIC DNA]</scope>
    <source>
        <strain evidence="7">MIMBbqt21</strain>
    </source>
</reference>
<feature type="binding site" evidence="5">
    <location>
        <position position="107"/>
    </location>
    <ligand>
        <name>FAD</name>
        <dbReference type="ChEBI" id="CHEBI:57692"/>
    </ligand>
</feature>
<feature type="binding site" evidence="5">
    <location>
        <position position="44"/>
    </location>
    <ligand>
        <name>NADPH</name>
        <dbReference type="ChEBI" id="CHEBI:57783"/>
    </ligand>
</feature>
<dbReference type="PANTHER" id="PTHR46972:SF1">
    <property type="entry name" value="FAD DEPENDENT OXIDOREDUCTASE DOMAIN-CONTAINING PROTEIN"/>
    <property type="match status" value="1"/>
</dbReference>
<feature type="binding site" evidence="5">
    <location>
        <position position="51"/>
    </location>
    <ligand>
        <name>FAD</name>
        <dbReference type="ChEBI" id="CHEBI:57692"/>
    </ligand>
</feature>
<keyword evidence="2 5" id="KW-0274">FAD</keyword>
<dbReference type="Gene3D" id="3.50.50.60">
    <property type="entry name" value="FAD/NAD(P)-binding domain"/>
    <property type="match status" value="1"/>
</dbReference>
<accession>A0A243W8N2</accession>
<keyword evidence="5" id="KW-0521">NADP</keyword>
<sequence length="377" mass="42197">MMLLNNKEVAILGAGPVGLTMAKLLQQAGVAVTVYERDQDAQTRIWGGTLDLHKDSGQKALRKAGLLESYYATAKPMGISMADEHGNVSFTTKPTPENQYDNPEINRNDLRKLLLRSLTTDTVVWDRKCIGVEAQNGKWFLQFEGKPGATADFVIVANGGMSKVRNYVTDAEVEDTGTFIIQGDIPQPEINCREFYQLCNGNRLMAAHQGNLLVVNPCNNGSLTYGVIFKKPEEWLQGNNLNFQDTDSIRLFLSERFSQWSDSYKQVFRSTHSFWGLPTRKLPLNNAWKNNRPLPITLIGDAAHLMPPFAGQGVNTGLVDALTLSDNLVSGKYKTLEAAISDYEREMFGYATKAQIESSQNEIEMRHLDFSFLKFIR</sequence>
<dbReference type="PANTHER" id="PTHR46972">
    <property type="entry name" value="MONOOXYGENASE ASQM-RELATED"/>
    <property type="match status" value="1"/>
</dbReference>
<evidence type="ECO:0000256" key="1">
    <source>
        <dbReference type="ARBA" id="ARBA00022630"/>
    </source>
</evidence>
<keyword evidence="3 5" id="KW-0560">Oxidoreductase</keyword>
<evidence type="ECO:0000256" key="5">
    <source>
        <dbReference type="HAMAP-Rule" id="MF_00845"/>
    </source>
</evidence>
<comment type="subcellular location">
    <subcellularLocation>
        <location evidence="5">Cytoplasm</location>
    </subcellularLocation>
</comment>
<comment type="caution">
    <text evidence="7">The sequence shown here is derived from an EMBL/GenBank/DDBJ whole genome shotgun (WGS) entry which is preliminary data.</text>
</comment>
<keyword evidence="5" id="KW-0547">Nucleotide-binding</keyword>
<keyword evidence="5" id="KW-0963">Cytoplasm</keyword>
<dbReference type="PRINTS" id="PR00420">
    <property type="entry name" value="RNGMNOXGNASE"/>
</dbReference>
<organism evidence="7 8">
    <name type="scientific">Hymenobacter crusticola</name>
    <dbReference type="NCBI Taxonomy" id="1770526"/>
    <lineage>
        <taxon>Bacteria</taxon>
        <taxon>Pseudomonadati</taxon>
        <taxon>Bacteroidota</taxon>
        <taxon>Cytophagia</taxon>
        <taxon>Cytophagales</taxon>
        <taxon>Hymenobacteraceae</taxon>
        <taxon>Hymenobacter</taxon>
    </lineage>
</organism>
<dbReference type="InterPro" id="IPR036188">
    <property type="entry name" value="FAD/NAD-bd_sf"/>
</dbReference>
<dbReference type="EC" id="1.14.13.-" evidence="5"/>
<evidence type="ECO:0000313" key="8">
    <source>
        <dbReference type="Proteomes" id="UP000194873"/>
    </source>
</evidence>
<evidence type="ECO:0000313" key="7">
    <source>
        <dbReference type="EMBL" id="OUJ71669.1"/>
    </source>
</evidence>
<comment type="cofactor">
    <cofactor evidence="5">
        <name>FAD</name>
        <dbReference type="ChEBI" id="CHEBI:57692"/>
    </cofactor>
</comment>
<evidence type="ECO:0000256" key="3">
    <source>
        <dbReference type="ARBA" id="ARBA00023002"/>
    </source>
</evidence>
<comment type="similarity">
    <text evidence="5">Belongs to the aromatic-ring hydroxylase family. TetX subfamily.</text>
</comment>
<dbReference type="SUPFAM" id="SSF51905">
    <property type="entry name" value="FAD/NAD(P)-binding domain"/>
    <property type="match status" value="1"/>
</dbReference>
<dbReference type="InterPro" id="IPR002938">
    <property type="entry name" value="FAD-bd"/>
</dbReference>
<name>A0A243W8N2_9BACT</name>